<dbReference type="PANTHER" id="PTHR12393:SF6">
    <property type="entry name" value="SPHINGOMYELIN PHOSPHODIESTERASE 2"/>
    <property type="match status" value="1"/>
</dbReference>
<proteinExistence type="predicted"/>
<evidence type="ECO:0000313" key="3">
    <source>
        <dbReference type="Proteomes" id="UP000613740"/>
    </source>
</evidence>
<keyword evidence="3" id="KW-1185">Reference proteome</keyword>
<comment type="caution">
    <text evidence="2">The sequence shown here is derived from an EMBL/GenBank/DDBJ whole genome shotgun (WGS) entry which is preliminary data.</text>
</comment>
<feature type="region of interest" description="Disordered" evidence="1">
    <location>
        <begin position="1"/>
        <end position="29"/>
    </location>
</feature>
<accession>A0A835WGS3</accession>
<reference evidence="2" key="1">
    <citation type="journal article" date="2020" name="bioRxiv">
        <title>Comparative genomics of Chlamydomonas.</title>
        <authorList>
            <person name="Craig R.J."/>
            <person name="Hasan A.R."/>
            <person name="Ness R.W."/>
            <person name="Keightley P.D."/>
        </authorList>
    </citation>
    <scope>NUCLEOTIDE SEQUENCE</scope>
    <source>
        <strain evidence="2">CCAP 11/173</strain>
    </source>
</reference>
<feature type="compositionally biased region" description="Low complexity" evidence="1">
    <location>
        <begin position="255"/>
        <end position="277"/>
    </location>
</feature>
<protein>
    <recommendedName>
        <fullName evidence="4">Ankyrin repeat domain-containing protein</fullName>
    </recommendedName>
</protein>
<organism evidence="2 3">
    <name type="scientific">Chlamydomonas schloesseri</name>
    <dbReference type="NCBI Taxonomy" id="2026947"/>
    <lineage>
        <taxon>Eukaryota</taxon>
        <taxon>Viridiplantae</taxon>
        <taxon>Chlorophyta</taxon>
        <taxon>core chlorophytes</taxon>
        <taxon>Chlorophyceae</taxon>
        <taxon>CS clade</taxon>
        <taxon>Chlamydomonadales</taxon>
        <taxon>Chlamydomonadaceae</taxon>
        <taxon>Chlamydomonas</taxon>
    </lineage>
</organism>
<dbReference type="InterPro" id="IPR036770">
    <property type="entry name" value="Ankyrin_rpt-contain_sf"/>
</dbReference>
<evidence type="ECO:0000313" key="2">
    <source>
        <dbReference type="EMBL" id="KAG2447137.1"/>
    </source>
</evidence>
<gene>
    <name evidence="2" type="ORF">HYH02_007883</name>
</gene>
<dbReference type="SUPFAM" id="SSF140860">
    <property type="entry name" value="Pseudo ankyrin repeat-like"/>
    <property type="match status" value="1"/>
</dbReference>
<dbReference type="EMBL" id="JAEHOD010000023">
    <property type="protein sequence ID" value="KAG2447137.1"/>
    <property type="molecule type" value="Genomic_DNA"/>
</dbReference>
<sequence length="844" mass="87004">MPERDPVGSCQSARTGAGGGSPSLGPDADGSRVWLPELVERYARYLPPNEVALTLRLVSRATAAQFRGRHHTLVRLSEPCPPPEFTAHWGDVQPLRALSRERRRQLLQLTAAAGVVDNLRLLLDRHGAEHCRTGLDVLLAAAKAGQVAVCRWLAERLWGGAGAAGPDLHPHPHQDLALGLGLGLEFATQCDLVQQAGMSGSRETCEWALAVRPVPRHSRAHVKLLAAGARGAVGAGHTGLMDWCLGQLPEALRQPPAAAAAAGGHQQQQPHQLQPQDGEGDDEDEDAEDGLDEDSEEDSEDGEHGGLQGVQQGPPVDAPAAAAGAGGAGAGPDAAGDAGGANGAGAGAAAAAGAALMGEVAGLVMMAADMAHAMGLGQMAEAMQGAAAAMDGAGVAAAAAAADDAGAAAGDAAAAAGGGAGAGALAAAGAMRRHVQEDAEPWDAEPRLAVSTLLRLPQLLEAAAEGAPSADTLEQLHRRFLDTPGRALDAMQRARLVVAAARCKADDWRARVEGLEARRYPRPSRACAAAVGAAPGEEGLARLRWLVGRGYPLEQDVVSSAAEANNAAVMSFVLGEGVRVSGIHFILAAVMAARSGALDCLRLLHAHALAAAAGAAAAGEAAGGDGPGGPQAQQVPWHLGAGFACAIEGGHVPVVEWMLSTMPTQLDMEHAQQAAAAGGHRQLVTLLAARGVPLSDRAFVAAAEAGDEGMMQWLVREAGCPMGDDGSAYVQAAYQGDVAALAALRRLGCPWRPRTFTRAVYDPHNNDWGADKEELLWLLEAGCPVNWRLAIAAAEEHRDRDLATWLRQQELQRSTWVRGRRLRPRGGRSAAAAAGSDADEVDEV</sequence>
<evidence type="ECO:0008006" key="4">
    <source>
        <dbReference type="Google" id="ProtNLM"/>
    </source>
</evidence>
<dbReference type="GO" id="GO:0004620">
    <property type="term" value="F:phospholipase activity"/>
    <property type="evidence" value="ECO:0007669"/>
    <property type="project" value="TreeGrafter"/>
</dbReference>
<name>A0A835WGS3_9CHLO</name>
<feature type="compositionally biased region" description="Acidic residues" evidence="1">
    <location>
        <begin position="278"/>
        <end position="301"/>
    </location>
</feature>
<dbReference type="PANTHER" id="PTHR12393">
    <property type="entry name" value="SPHINGOMYELIN PHOSPHODIESTERASE RELATED"/>
    <property type="match status" value="1"/>
</dbReference>
<dbReference type="GO" id="GO:0030149">
    <property type="term" value="P:sphingolipid catabolic process"/>
    <property type="evidence" value="ECO:0007669"/>
    <property type="project" value="TreeGrafter"/>
</dbReference>
<feature type="compositionally biased region" description="Low complexity" evidence="1">
    <location>
        <begin position="309"/>
        <end position="323"/>
    </location>
</feature>
<dbReference type="AlphaFoldDB" id="A0A835WGS3"/>
<dbReference type="SUPFAM" id="SSF48403">
    <property type="entry name" value="Ankyrin repeat"/>
    <property type="match status" value="1"/>
</dbReference>
<dbReference type="GO" id="GO:0071944">
    <property type="term" value="C:cell periphery"/>
    <property type="evidence" value="ECO:0007669"/>
    <property type="project" value="TreeGrafter"/>
</dbReference>
<dbReference type="GO" id="GO:0016020">
    <property type="term" value="C:membrane"/>
    <property type="evidence" value="ECO:0007669"/>
    <property type="project" value="TreeGrafter"/>
</dbReference>
<dbReference type="GO" id="GO:0046513">
    <property type="term" value="P:ceramide biosynthetic process"/>
    <property type="evidence" value="ECO:0007669"/>
    <property type="project" value="TreeGrafter"/>
</dbReference>
<dbReference type="OrthoDB" id="545864at2759"/>
<evidence type="ECO:0000256" key="1">
    <source>
        <dbReference type="SAM" id="MobiDB-lite"/>
    </source>
</evidence>
<feature type="region of interest" description="Disordered" evidence="1">
    <location>
        <begin position="255"/>
        <end position="335"/>
    </location>
</feature>
<dbReference type="Proteomes" id="UP000613740">
    <property type="component" value="Unassembled WGS sequence"/>
</dbReference>
<dbReference type="GO" id="GO:0005783">
    <property type="term" value="C:endoplasmic reticulum"/>
    <property type="evidence" value="ECO:0007669"/>
    <property type="project" value="TreeGrafter"/>
</dbReference>